<dbReference type="Proteomes" id="UP000078200">
    <property type="component" value="Unassembled WGS sequence"/>
</dbReference>
<evidence type="ECO:0000313" key="3">
    <source>
        <dbReference type="Proteomes" id="UP000078200"/>
    </source>
</evidence>
<dbReference type="InterPro" id="IPR035445">
    <property type="entry name" value="GYF-like_dom_sf"/>
</dbReference>
<dbReference type="InterPro" id="IPR039905">
    <property type="entry name" value="CD2BP2/Lin1"/>
</dbReference>
<dbReference type="InterPro" id="IPR057780">
    <property type="entry name" value="Beta-prop_Vps41"/>
</dbReference>
<protein>
    <recommendedName>
        <fullName evidence="1">GYF domain-containing protein</fullName>
    </recommendedName>
</protein>
<name>A0A1A9UDQ9_GLOAU</name>
<organism evidence="2 3">
    <name type="scientific">Glossina austeni</name>
    <name type="common">Savannah tsetse fly</name>
    <dbReference type="NCBI Taxonomy" id="7395"/>
    <lineage>
        <taxon>Eukaryota</taxon>
        <taxon>Metazoa</taxon>
        <taxon>Ecdysozoa</taxon>
        <taxon>Arthropoda</taxon>
        <taxon>Hexapoda</taxon>
        <taxon>Insecta</taxon>
        <taxon>Pterygota</taxon>
        <taxon>Neoptera</taxon>
        <taxon>Endopterygota</taxon>
        <taxon>Diptera</taxon>
        <taxon>Brachycera</taxon>
        <taxon>Muscomorpha</taxon>
        <taxon>Hippoboscoidea</taxon>
        <taxon>Glossinidae</taxon>
        <taxon>Glossina</taxon>
    </lineage>
</organism>
<sequence>MSYGRIQAKIIGMRSSSKQEVSSSSFDMYSEDFGQKKKQKLEGSKRSRDVSNHSKIPEKLLWEFKWKQDDSELHGPYDTKQVLQWSQDGCFNAGVYVRQIGESANFYNSKRIDDFDVYLSKNGSFWKQRTNFYVSGLTSLTSNQLVVLGYPKEKYSERNALRPLLSVLEYKLNSSEEVCTDSLTLRGYKEYMVNDYILSGLNEENRYYIVAPKDIAFDMFDIEDRVQWLIEHRWNDFYIHKVFVYNFANCFYTTKLSQHLSAVLRQSQ</sequence>
<dbReference type="PANTHER" id="PTHR13138:SF3">
    <property type="entry name" value="CD2 ANTIGEN CYTOPLASMIC TAIL-BINDING PROTEIN 2"/>
    <property type="match status" value="1"/>
</dbReference>
<dbReference type="Gene3D" id="3.30.1490.40">
    <property type="match status" value="1"/>
</dbReference>
<dbReference type="SUPFAM" id="SSF55277">
    <property type="entry name" value="GYF domain"/>
    <property type="match status" value="1"/>
</dbReference>
<reference evidence="2" key="1">
    <citation type="submission" date="2020-05" db="UniProtKB">
        <authorList>
            <consortium name="EnsemblMetazoa"/>
        </authorList>
    </citation>
    <scope>IDENTIFICATION</scope>
    <source>
        <strain evidence="2">TTRI</strain>
    </source>
</reference>
<evidence type="ECO:0000313" key="2">
    <source>
        <dbReference type="EnsemblMetazoa" id="GAUT001087-PA"/>
    </source>
</evidence>
<proteinExistence type="predicted"/>
<dbReference type="SMART" id="SM00444">
    <property type="entry name" value="GYF"/>
    <property type="match status" value="1"/>
</dbReference>
<dbReference type="EnsemblMetazoa" id="GAUT001087-RA">
    <property type="protein sequence ID" value="GAUT001087-PA"/>
    <property type="gene ID" value="GAUT001087"/>
</dbReference>
<dbReference type="PANTHER" id="PTHR13138">
    <property type="entry name" value="PROTEIN LIN1"/>
    <property type="match status" value="1"/>
</dbReference>
<dbReference type="InterPro" id="IPR003169">
    <property type="entry name" value="GYF"/>
</dbReference>
<keyword evidence="3" id="KW-1185">Reference proteome</keyword>
<dbReference type="STRING" id="7395.A0A1A9UDQ9"/>
<dbReference type="VEuPathDB" id="VectorBase:GAUT001087"/>
<dbReference type="GO" id="GO:0005682">
    <property type="term" value="C:U5 snRNP"/>
    <property type="evidence" value="ECO:0007669"/>
    <property type="project" value="InterPro"/>
</dbReference>
<feature type="domain" description="GYF" evidence="1">
    <location>
        <begin position="59"/>
        <end position="116"/>
    </location>
</feature>
<dbReference type="Pfam" id="PF23411">
    <property type="entry name" value="Beta-prop_Vps41"/>
    <property type="match status" value="1"/>
</dbReference>
<dbReference type="Pfam" id="PF02213">
    <property type="entry name" value="GYF"/>
    <property type="match status" value="1"/>
</dbReference>
<accession>A0A1A9UDQ9</accession>
<evidence type="ECO:0000259" key="1">
    <source>
        <dbReference type="PROSITE" id="PS50829"/>
    </source>
</evidence>
<dbReference type="AlphaFoldDB" id="A0A1A9UDQ9"/>
<dbReference type="PROSITE" id="PS50829">
    <property type="entry name" value="GYF"/>
    <property type="match status" value="1"/>
</dbReference>